<comment type="catalytic activity">
    <reaction evidence="1">
        <text>Transfers a segment of a (1-&gt;4)-alpha-D-glucan to a new position in an acceptor, which may be glucose or a (1-&gt;4)-alpha-D-glucan.</text>
        <dbReference type="EC" id="2.4.1.25"/>
    </reaction>
</comment>
<evidence type="ECO:0000256" key="4">
    <source>
        <dbReference type="ARBA" id="ARBA00020295"/>
    </source>
</evidence>
<name>A0A7X2PE27_9SPIO</name>
<protein>
    <recommendedName>
        <fullName evidence="4">4-alpha-glucanotransferase</fullName>
        <ecNumber evidence="3">2.4.1.25</ecNumber>
    </recommendedName>
    <alternativeName>
        <fullName evidence="8">Amylomaltase</fullName>
    </alternativeName>
    <alternativeName>
        <fullName evidence="9">Disproportionating enzyme</fullName>
    </alternativeName>
</protein>
<dbReference type="SUPFAM" id="SSF51445">
    <property type="entry name" value="(Trans)glycosidases"/>
    <property type="match status" value="1"/>
</dbReference>
<evidence type="ECO:0000256" key="7">
    <source>
        <dbReference type="ARBA" id="ARBA00023277"/>
    </source>
</evidence>
<evidence type="ECO:0000256" key="3">
    <source>
        <dbReference type="ARBA" id="ARBA00012560"/>
    </source>
</evidence>
<reference evidence="10 11" key="1">
    <citation type="submission" date="2019-08" db="EMBL/GenBank/DDBJ databases">
        <title>In-depth cultivation of the pig gut microbiome towards novel bacterial diversity and tailored functional studies.</title>
        <authorList>
            <person name="Wylensek D."/>
            <person name="Hitch T.C.A."/>
            <person name="Clavel T."/>
        </authorList>
    </citation>
    <scope>NUCLEOTIDE SEQUENCE [LARGE SCALE GENOMIC DNA]</scope>
    <source>
        <strain evidence="10 11">NM-380-WT-3C1</strain>
    </source>
</reference>
<dbReference type="InterPro" id="IPR017853">
    <property type="entry name" value="GH"/>
</dbReference>
<keyword evidence="6" id="KW-0808">Transferase</keyword>
<accession>A0A7X2PE27</accession>
<keyword evidence="5" id="KW-0328">Glycosyltransferase</keyword>
<keyword evidence="7" id="KW-0119">Carbohydrate metabolism</keyword>
<gene>
    <name evidence="10" type="ORF">FYJ80_07605</name>
</gene>
<evidence type="ECO:0000256" key="9">
    <source>
        <dbReference type="ARBA" id="ARBA00031501"/>
    </source>
</evidence>
<dbReference type="Gene3D" id="3.20.20.80">
    <property type="entry name" value="Glycosidases"/>
    <property type="match status" value="1"/>
</dbReference>
<evidence type="ECO:0000256" key="5">
    <source>
        <dbReference type="ARBA" id="ARBA00022676"/>
    </source>
</evidence>
<dbReference type="AlphaFoldDB" id="A0A7X2PE27"/>
<keyword evidence="11" id="KW-1185">Reference proteome</keyword>
<dbReference type="Proteomes" id="UP000460549">
    <property type="component" value="Unassembled WGS sequence"/>
</dbReference>
<dbReference type="GO" id="GO:0004134">
    <property type="term" value="F:4-alpha-glucanotransferase activity"/>
    <property type="evidence" value="ECO:0007669"/>
    <property type="project" value="UniProtKB-EC"/>
</dbReference>
<dbReference type="RefSeq" id="WP_154425641.1">
    <property type="nucleotide sequence ID" value="NZ_VUNN01000014.1"/>
</dbReference>
<evidence type="ECO:0000256" key="8">
    <source>
        <dbReference type="ARBA" id="ARBA00031423"/>
    </source>
</evidence>
<comment type="similarity">
    <text evidence="2">Belongs to the disproportionating enzyme family.</text>
</comment>
<evidence type="ECO:0000313" key="11">
    <source>
        <dbReference type="Proteomes" id="UP000460549"/>
    </source>
</evidence>
<evidence type="ECO:0000256" key="1">
    <source>
        <dbReference type="ARBA" id="ARBA00000439"/>
    </source>
</evidence>
<evidence type="ECO:0000313" key="10">
    <source>
        <dbReference type="EMBL" id="MSU06640.1"/>
    </source>
</evidence>
<dbReference type="Pfam" id="PF02446">
    <property type="entry name" value="Glyco_hydro_77"/>
    <property type="match status" value="1"/>
</dbReference>
<evidence type="ECO:0000256" key="6">
    <source>
        <dbReference type="ARBA" id="ARBA00022679"/>
    </source>
</evidence>
<organism evidence="10 11">
    <name type="scientific">Bullifex porci</name>
    <dbReference type="NCBI Taxonomy" id="2606638"/>
    <lineage>
        <taxon>Bacteria</taxon>
        <taxon>Pseudomonadati</taxon>
        <taxon>Spirochaetota</taxon>
        <taxon>Spirochaetia</taxon>
        <taxon>Spirochaetales</taxon>
        <taxon>Spirochaetaceae</taxon>
        <taxon>Bullifex</taxon>
    </lineage>
</organism>
<proteinExistence type="inferred from homology"/>
<dbReference type="InterPro" id="IPR003385">
    <property type="entry name" value="Glyco_hydro_77"/>
</dbReference>
<evidence type="ECO:0000256" key="2">
    <source>
        <dbReference type="ARBA" id="ARBA00005684"/>
    </source>
</evidence>
<dbReference type="GO" id="GO:0005975">
    <property type="term" value="P:carbohydrate metabolic process"/>
    <property type="evidence" value="ECO:0007669"/>
    <property type="project" value="InterPro"/>
</dbReference>
<comment type="caution">
    <text evidence="10">The sequence shown here is derived from an EMBL/GenBank/DDBJ whole genome shotgun (WGS) entry which is preliminary data.</text>
</comment>
<dbReference type="EC" id="2.4.1.25" evidence="3"/>
<dbReference type="EMBL" id="VUNN01000014">
    <property type="protein sequence ID" value="MSU06640.1"/>
    <property type="molecule type" value="Genomic_DNA"/>
</dbReference>
<sequence length="65" mass="7613">MKISMFVFSHGKNVNYNPSDDFLPMNYTRDFVAYTLPHDNDTTRGWFDSLNEDDTLMLLGKLSFQ</sequence>